<proteinExistence type="predicted"/>
<organism evidence="1 2">
    <name type="scientific">Perkinsus olseni</name>
    <name type="common">Perkinsus atlanticus</name>
    <dbReference type="NCBI Taxonomy" id="32597"/>
    <lineage>
        <taxon>Eukaryota</taxon>
        <taxon>Sar</taxon>
        <taxon>Alveolata</taxon>
        <taxon>Perkinsozoa</taxon>
        <taxon>Perkinsea</taxon>
        <taxon>Perkinsida</taxon>
        <taxon>Perkinsidae</taxon>
        <taxon>Perkinsus</taxon>
    </lineage>
</organism>
<evidence type="ECO:0000313" key="2">
    <source>
        <dbReference type="Proteomes" id="UP000553632"/>
    </source>
</evidence>
<dbReference type="Proteomes" id="UP000553632">
    <property type="component" value="Unassembled WGS sequence"/>
</dbReference>
<protein>
    <submittedName>
        <fullName evidence="1">Uncharacterized protein</fullName>
    </submittedName>
</protein>
<keyword evidence="2" id="KW-1185">Reference proteome</keyword>
<evidence type="ECO:0000313" key="1">
    <source>
        <dbReference type="EMBL" id="KAF4728186.1"/>
    </source>
</evidence>
<accession>A0A7J6S715</accession>
<gene>
    <name evidence="1" type="ORF">FOZ63_010872</name>
</gene>
<dbReference type="AlphaFoldDB" id="A0A7J6S715"/>
<feature type="non-terminal residue" evidence="1">
    <location>
        <position position="77"/>
    </location>
</feature>
<comment type="caution">
    <text evidence="1">The sequence shown here is derived from an EMBL/GenBank/DDBJ whole genome shotgun (WGS) entry which is preliminary data.</text>
</comment>
<feature type="non-terminal residue" evidence="1">
    <location>
        <position position="1"/>
    </location>
</feature>
<name>A0A7J6S715_PEROL</name>
<sequence>STRLTRSKFIPVGTSCMLVHFIESYAFTTPGRCSASPPTTVEGPALAAAEEGSTTTAVCWISHVRVMVACSHRQAVM</sequence>
<dbReference type="EMBL" id="JABANO010020622">
    <property type="protein sequence ID" value="KAF4728186.1"/>
    <property type="molecule type" value="Genomic_DNA"/>
</dbReference>
<reference evidence="1 2" key="1">
    <citation type="submission" date="2020-04" db="EMBL/GenBank/DDBJ databases">
        <title>Perkinsus olseni comparative genomics.</title>
        <authorList>
            <person name="Bogema D.R."/>
        </authorList>
    </citation>
    <scope>NUCLEOTIDE SEQUENCE [LARGE SCALE GENOMIC DNA]</scope>
    <source>
        <strain evidence="1 2">ATCC PRA-207</strain>
    </source>
</reference>